<dbReference type="EMBL" id="CP089984">
    <property type="protein sequence ID" value="WXB13252.1"/>
    <property type="molecule type" value="Genomic_DNA"/>
</dbReference>
<dbReference type="InterPro" id="IPR052028">
    <property type="entry name" value="HipA_Ser/Thr_kinase"/>
</dbReference>
<proteinExistence type="inferred from homology"/>
<organism evidence="6 7">
    <name type="scientific">Pendulispora albinea</name>
    <dbReference type="NCBI Taxonomy" id="2741071"/>
    <lineage>
        <taxon>Bacteria</taxon>
        <taxon>Pseudomonadati</taxon>
        <taxon>Myxococcota</taxon>
        <taxon>Myxococcia</taxon>
        <taxon>Myxococcales</taxon>
        <taxon>Sorangiineae</taxon>
        <taxon>Pendulisporaceae</taxon>
        <taxon>Pendulispora</taxon>
    </lineage>
</organism>
<evidence type="ECO:0000313" key="7">
    <source>
        <dbReference type="Proteomes" id="UP001370348"/>
    </source>
</evidence>
<evidence type="ECO:0000259" key="4">
    <source>
        <dbReference type="Pfam" id="PF07804"/>
    </source>
</evidence>
<dbReference type="Proteomes" id="UP001370348">
    <property type="component" value="Chromosome"/>
</dbReference>
<dbReference type="Gene3D" id="1.10.1070.20">
    <property type="match status" value="1"/>
</dbReference>
<reference evidence="6 7" key="1">
    <citation type="submission" date="2021-12" db="EMBL/GenBank/DDBJ databases">
        <title>Discovery of the Pendulisporaceae a myxobacterial family with distinct sporulation behavior and unique specialized metabolism.</title>
        <authorList>
            <person name="Garcia R."/>
            <person name="Popoff A."/>
            <person name="Bader C.D."/>
            <person name="Loehr J."/>
            <person name="Walesch S."/>
            <person name="Walt C."/>
            <person name="Boldt J."/>
            <person name="Bunk B."/>
            <person name="Haeckl F.J.F.P.J."/>
            <person name="Gunesch A.P."/>
            <person name="Birkelbach J."/>
            <person name="Nuebel U."/>
            <person name="Pietschmann T."/>
            <person name="Bach T."/>
            <person name="Mueller R."/>
        </authorList>
    </citation>
    <scope>NUCLEOTIDE SEQUENCE [LARGE SCALE GENOMIC DNA]</scope>
    <source>
        <strain evidence="6 7">MSr11954</strain>
    </source>
</reference>
<sequence>MPSGDQQFRVYLYEHAIAILHRRDDFTRLVFDAGYVRDPGRAVLGLRFEENLHGRYAAHLRLPPWFSNLLPEGRLRDWIGQSAGVPVEREMGLLAHVGHDLPGAVRVLPVDQPLPLEAGELRDLVHGKKKDDRDALWRFSLAGVGLKFSMLARGERFSAPALGEGGDWIVKLPEPHHAEVPRNELAMMTLARATGIDVPDVKLVHRDMIDSLPDTVWPPHEEHAYAVRRFDRGERRELIHIEDFAQVRGFYPDEKYKGTFETVASLIYRRRDVEGLREFARRLAFNVMIGNGDAHLKNWSLIYRDRRTPTLAPAYDLVATAIYRPAPLGPEDLGLRFGGSRRFDSVRLSHFAALDERLEAKAGLADVAADLVQRTLAQWPAVEELLPETDGMRATVATLLTDRAAMLLRSRAP</sequence>
<dbReference type="RefSeq" id="WP_394822873.1">
    <property type="nucleotide sequence ID" value="NZ_CP089984.1"/>
</dbReference>
<feature type="domain" description="HipA N-terminal subdomain 1" evidence="5">
    <location>
        <begin position="9"/>
        <end position="107"/>
    </location>
</feature>
<name>A0ABZ2LQQ3_9BACT</name>
<dbReference type="PANTHER" id="PTHR37419:SF1">
    <property type="entry name" value="SERINE_THREONINE-PROTEIN KINASE TOXIN HIPA"/>
    <property type="match status" value="1"/>
</dbReference>
<evidence type="ECO:0000256" key="3">
    <source>
        <dbReference type="ARBA" id="ARBA00022777"/>
    </source>
</evidence>
<dbReference type="NCBIfam" id="TIGR03071">
    <property type="entry name" value="couple_hipA"/>
    <property type="match status" value="1"/>
</dbReference>
<gene>
    <name evidence="6" type="ORF">LZC94_36090</name>
</gene>
<protein>
    <submittedName>
        <fullName evidence="6">HipA domain-containing protein</fullName>
    </submittedName>
</protein>
<evidence type="ECO:0000259" key="5">
    <source>
        <dbReference type="Pfam" id="PF13657"/>
    </source>
</evidence>
<keyword evidence="2" id="KW-0808">Transferase</keyword>
<dbReference type="InterPro" id="IPR017508">
    <property type="entry name" value="HipA_N1"/>
</dbReference>
<feature type="domain" description="HipA-like C-terminal" evidence="4">
    <location>
        <begin position="139"/>
        <end position="379"/>
    </location>
</feature>
<accession>A0ABZ2LQQ3</accession>
<keyword evidence="7" id="KW-1185">Reference proteome</keyword>
<comment type="similarity">
    <text evidence="1">Belongs to the HipA Ser/Thr kinase family.</text>
</comment>
<dbReference type="Pfam" id="PF13657">
    <property type="entry name" value="Couple_hipA"/>
    <property type="match status" value="1"/>
</dbReference>
<evidence type="ECO:0000256" key="1">
    <source>
        <dbReference type="ARBA" id="ARBA00010164"/>
    </source>
</evidence>
<dbReference type="Pfam" id="PF07804">
    <property type="entry name" value="HipA_C"/>
    <property type="match status" value="1"/>
</dbReference>
<dbReference type="PANTHER" id="PTHR37419">
    <property type="entry name" value="SERINE/THREONINE-PROTEIN KINASE TOXIN HIPA"/>
    <property type="match status" value="1"/>
</dbReference>
<evidence type="ECO:0000313" key="6">
    <source>
        <dbReference type="EMBL" id="WXB13252.1"/>
    </source>
</evidence>
<dbReference type="InterPro" id="IPR012893">
    <property type="entry name" value="HipA-like_C"/>
</dbReference>
<evidence type="ECO:0000256" key="2">
    <source>
        <dbReference type="ARBA" id="ARBA00022679"/>
    </source>
</evidence>
<keyword evidence="3" id="KW-0418">Kinase</keyword>